<comment type="similarity">
    <text evidence="1">Belongs to the sigma-70 factor family. ECF subfamily.</text>
</comment>
<accession>A0ABS9LCZ3</accession>
<dbReference type="SUPFAM" id="SSF88659">
    <property type="entry name" value="Sigma3 and sigma4 domains of RNA polymerase sigma factors"/>
    <property type="match status" value="1"/>
</dbReference>
<evidence type="ECO:0000259" key="6">
    <source>
        <dbReference type="Pfam" id="PF04542"/>
    </source>
</evidence>
<dbReference type="PANTHER" id="PTHR43133:SF57">
    <property type="entry name" value="RNA POLYMERASE SIGMA-70 FACTOR"/>
    <property type="match status" value="1"/>
</dbReference>
<organism evidence="8 9">
    <name type="scientific">Arthrobacter hankyongi</name>
    <dbReference type="NCBI Taxonomy" id="2904801"/>
    <lineage>
        <taxon>Bacteria</taxon>
        <taxon>Bacillati</taxon>
        <taxon>Actinomycetota</taxon>
        <taxon>Actinomycetes</taxon>
        <taxon>Micrococcales</taxon>
        <taxon>Micrococcaceae</taxon>
        <taxon>Arthrobacter</taxon>
    </lineage>
</organism>
<comment type="caution">
    <text evidence="8">The sequence shown here is derived from an EMBL/GenBank/DDBJ whole genome shotgun (WGS) entry which is preliminary data.</text>
</comment>
<gene>
    <name evidence="8" type="ORF">LVY72_21950</name>
</gene>
<proteinExistence type="inferred from homology"/>
<name>A0ABS9LCZ3_9MICC</name>
<feature type="domain" description="RNA polymerase sigma-70 region 4" evidence="7">
    <location>
        <begin position="124"/>
        <end position="173"/>
    </location>
</feature>
<dbReference type="InterPro" id="IPR013325">
    <property type="entry name" value="RNA_pol_sigma_r2"/>
</dbReference>
<reference evidence="8" key="1">
    <citation type="submission" date="2022-01" db="EMBL/GenBank/DDBJ databases">
        <authorList>
            <person name="Jo J.-H."/>
            <person name="Im W.-T."/>
        </authorList>
    </citation>
    <scope>NUCLEOTIDE SEQUENCE</scope>
    <source>
        <strain evidence="8">I2-34</strain>
    </source>
</reference>
<protein>
    <submittedName>
        <fullName evidence="8">Sigma-70 family RNA polymerase sigma factor</fullName>
    </submittedName>
</protein>
<dbReference type="RefSeq" id="WP_237826609.1">
    <property type="nucleotide sequence ID" value="NZ_JAKLTQ010000027.1"/>
</dbReference>
<dbReference type="InterPro" id="IPR007627">
    <property type="entry name" value="RNA_pol_sigma70_r2"/>
</dbReference>
<keyword evidence="3" id="KW-0731">Sigma factor</keyword>
<dbReference type="InterPro" id="IPR013324">
    <property type="entry name" value="RNA_pol_sigma_r3/r4-like"/>
</dbReference>
<dbReference type="Pfam" id="PF04542">
    <property type="entry name" value="Sigma70_r2"/>
    <property type="match status" value="1"/>
</dbReference>
<evidence type="ECO:0000313" key="8">
    <source>
        <dbReference type="EMBL" id="MCG2624557.1"/>
    </source>
</evidence>
<dbReference type="SUPFAM" id="SSF88946">
    <property type="entry name" value="Sigma2 domain of RNA polymerase sigma factors"/>
    <property type="match status" value="1"/>
</dbReference>
<evidence type="ECO:0000256" key="2">
    <source>
        <dbReference type="ARBA" id="ARBA00023015"/>
    </source>
</evidence>
<dbReference type="InterPro" id="IPR036388">
    <property type="entry name" value="WH-like_DNA-bd_sf"/>
</dbReference>
<keyword evidence="5" id="KW-0804">Transcription</keyword>
<evidence type="ECO:0000313" key="9">
    <source>
        <dbReference type="Proteomes" id="UP001165368"/>
    </source>
</evidence>
<dbReference type="PANTHER" id="PTHR43133">
    <property type="entry name" value="RNA POLYMERASE ECF-TYPE SIGMA FACTO"/>
    <property type="match status" value="1"/>
</dbReference>
<dbReference type="Pfam" id="PF04545">
    <property type="entry name" value="Sigma70_r4"/>
    <property type="match status" value="1"/>
</dbReference>
<evidence type="ECO:0000256" key="3">
    <source>
        <dbReference type="ARBA" id="ARBA00023082"/>
    </source>
</evidence>
<evidence type="ECO:0000256" key="4">
    <source>
        <dbReference type="ARBA" id="ARBA00023125"/>
    </source>
</evidence>
<dbReference type="InterPro" id="IPR007630">
    <property type="entry name" value="RNA_pol_sigma70_r4"/>
</dbReference>
<dbReference type="InterPro" id="IPR014284">
    <property type="entry name" value="RNA_pol_sigma-70_dom"/>
</dbReference>
<dbReference type="Proteomes" id="UP001165368">
    <property type="component" value="Unassembled WGS sequence"/>
</dbReference>
<dbReference type="EMBL" id="JAKLTQ010000027">
    <property type="protein sequence ID" value="MCG2624557.1"/>
    <property type="molecule type" value="Genomic_DNA"/>
</dbReference>
<dbReference type="NCBIfam" id="TIGR02937">
    <property type="entry name" value="sigma70-ECF"/>
    <property type="match status" value="1"/>
</dbReference>
<evidence type="ECO:0000256" key="5">
    <source>
        <dbReference type="ARBA" id="ARBA00023163"/>
    </source>
</evidence>
<evidence type="ECO:0000259" key="7">
    <source>
        <dbReference type="Pfam" id="PF04545"/>
    </source>
</evidence>
<keyword evidence="9" id="KW-1185">Reference proteome</keyword>
<keyword evidence="2" id="KW-0805">Transcription regulation</keyword>
<feature type="domain" description="RNA polymerase sigma-70 region 2" evidence="6">
    <location>
        <begin position="25"/>
        <end position="91"/>
    </location>
</feature>
<sequence>MESLLTDGDVSAAASGSGPAANKIYRSLSPQVFGYLTARGLEDPEAATQEVFLTLFEKLATVTGGAEGLRTFAFSIAHARAVDAARRRARRPVPAVYDPDTDLRTSASAEELVLERAGGDAVGLLAALKPDQREVLSLRIIADLPVEQVARIMGRSEGSVKQLQRRGLGALRKLVESQREEESYA</sequence>
<dbReference type="Gene3D" id="1.10.10.10">
    <property type="entry name" value="Winged helix-like DNA-binding domain superfamily/Winged helix DNA-binding domain"/>
    <property type="match status" value="1"/>
</dbReference>
<evidence type="ECO:0000256" key="1">
    <source>
        <dbReference type="ARBA" id="ARBA00010641"/>
    </source>
</evidence>
<dbReference type="InterPro" id="IPR039425">
    <property type="entry name" value="RNA_pol_sigma-70-like"/>
</dbReference>
<keyword evidence="4" id="KW-0238">DNA-binding</keyword>
<dbReference type="Gene3D" id="1.10.1740.10">
    <property type="match status" value="1"/>
</dbReference>
<dbReference type="CDD" id="cd06171">
    <property type="entry name" value="Sigma70_r4"/>
    <property type="match status" value="1"/>
</dbReference>